<sequence>MKAHTVIYGYEFQQPKIVLSCSSQNLVCSGSFSSETSSASKLDQLITNEAFTVQLACDEKKKNALAVFLVHNTVIVTAFHCSLSAYVGATVSKCYRLPLLFNHLIFSPFA</sequence>
<organism evidence="1">
    <name type="scientific">Rhipicephalus zambeziensis</name>
    <dbReference type="NCBI Taxonomy" id="60191"/>
    <lineage>
        <taxon>Eukaryota</taxon>
        <taxon>Metazoa</taxon>
        <taxon>Ecdysozoa</taxon>
        <taxon>Arthropoda</taxon>
        <taxon>Chelicerata</taxon>
        <taxon>Arachnida</taxon>
        <taxon>Acari</taxon>
        <taxon>Parasitiformes</taxon>
        <taxon>Ixodida</taxon>
        <taxon>Ixodoidea</taxon>
        <taxon>Ixodidae</taxon>
        <taxon>Rhipicephalinae</taxon>
        <taxon>Rhipicephalus</taxon>
        <taxon>Rhipicephalus</taxon>
    </lineage>
</organism>
<proteinExistence type="predicted"/>
<protein>
    <submittedName>
        <fullName evidence="1">Uncharacterized protein</fullName>
    </submittedName>
</protein>
<dbReference type="EMBL" id="GFPF01001714">
    <property type="protein sequence ID" value="MAA12860.1"/>
    <property type="molecule type" value="Transcribed_RNA"/>
</dbReference>
<name>A0A224YGG8_9ACAR</name>
<evidence type="ECO:0000313" key="1">
    <source>
        <dbReference type="EMBL" id="MAA12860.1"/>
    </source>
</evidence>
<dbReference type="AlphaFoldDB" id="A0A224YGG8"/>
<accession>A0A224YGG8</accession>
<reference evidence="1" key="1">
    <citation type="journal article" date="2017" name="Parasit. Vectors">
        <title>Sialotranscriptomics of Rhipicephalus zambeziensis reveals intricate expression profiles of secretory proteins and suggests tight temporal transcriptional regulation during blood-feeding.</title>
        <authorList>
            <person name="de Castro M.H."/>
            <person name="de Klerk D."/>
            <person name="Pienaar R."/>
            <person name="Rees D.J.G."/>
            <person name="Mans B.J."/>
        </authorList>
    </citation>
    <scope>NUCLEOTIDE SEQUENCE</scope>
    <source>
        <tissue evidence="1">Salivary glands</tissue>
    </source>
</reference>